<name>A0A2P5BVN3_PARAD</name>
<evidence type="ECO:0000313" key="2">
    <source>
        <dbReference type="Proteomes" id="UP000237105"/>
    </source>
</evidence>
<proteinExistence type="predicted"/>
<keyword evidence="2" id="KW-1185">Reference proteome</keyword>
<dbReference type="OrthoDB" id="10268389at2759"/>
<dbReference type="Proteomes" id="UP000237105">
    <property type="component" value="Unassembled WGS sequence"/>
</dbReference>
<sequence length="76" mass="8728">MTNGIWEMYERPSMSWPPLRVRICKPCFLEHLTVAWTWEASSGVTITSGFGVEGEENRGFCMVEFKTDIYEVSFGV</sequence>
<evidence type="ECO:0000313" key="1">
    <source>
        <dbReference type="EMBL" id="PON52844.1"/>
    </source>
</evidence>
<dbReference type="EMBL" id="JXTB01000214">
    <property type="protein sequence ID" value="PON52844.1"/>
    <property type="molecule type" value="Genomic_DNA"/>
</dbReference>
<reference evidence="2" key="1">
    <citation type="submission" date="2016-06" db="EMBL/GenBank/DDBJ databases">
        <title>Parallel loss of symbiosis genes in relatives of nitrogen-fixing non-legume Parasponia.</title>
        <authorList>
            <person name="Van Velzen R."/>
            <person name="Holmer R."/>
            <person name="Bu F."/>
            <person name="Rutten L."/>
            <person name="Van Zeijl A."/>
            <person name="Liu W."/>
            <person name="Santuari L."/>
            <person name="Cao Q."/>
            <person name="Sharma T."/>
            <person name="Shen D."/>
            <person name="Roswanjaya Y."/>
            <person name="Wardhani T."/>
            <person name="Kalhor M.S."/>
            <person name="Jansen J."/>
            <person name="Van den Hoogen J."/>
            <person name="Gungor B."/>
            <person name="Hartog M."/>
            <person name="Hontelez J."/>
            <person name="Verver J."/>
            <person name="Yang W.-C."/>
            <person name="Schijlen E."/>
            <person name="Repin R."/>
            <person name="Schilthuizen M."/>
            <person name="Schranz E."/>
            <person name="Heidstra R."/>
            <person name="Miyata K."/>
            <person name="Fedorova E."/>
            <person name="Kohlen W."/>
            <person name="Bisseling T."/>
            <person name="Smit S."/>
            <person name="Geurts R."/>
        </authorList>
    </citation>
    <scope>NUCLEOTIDE SEQUENCE [LARGE SCALE GENOMIC DNA]</scope>
    <source>
        <strain evidence="2">cv. WU1-14</strain>
    </source>
</reference>
<dbReference type="AlphaFoldDB" id="A0A2P5BVN3"/>
<comment type="caution">
    <text evidence="1">The sequence shown here is derived from an EMBL/GenBank/DDBJ whole genome shotgun (WGS) entry which is preliminary data.</text>
</comment>
<protein>
    <submittedName>
        <fullName evidence="1">Uncharacterized protein</fullName>
    </submittedName>
</protein>
<gene>
    <name evidence="1" type="ORF">PanWU01x14_206860</name>
</gene>
<organism evidence="1 2">
    <name type="scientific">Parasponia andersonii</name>
    <name type="common">Sponia andersonii</name>
    <dbReference type="NCBI Taxonomy" id="3476"/>
    <lineage>
        <taxon>Eukaryota</taxon>
        <taxon>Viridiplantae</taxon>
        <taxon>Streptophyta</taxon>
        <taxon>Embryophyta</taxon>
        <taxon>Tracheophyta</taxon>
        <taxon>Spermatophyta</taxon>
        <taxon>Magnoliopsida</taxon>
        <taxon>eudicotyledons</taxon>
        <taxon>Gunneridae</taxon>
        <taxon>Pentapetalae</taxon>
        <taxon>rosids</taxon>
        <taxon>fabids</taxon>
        <taxon>Rosales</taxon>
        <taxon>Cannabaceae</taxon>
        <taxon>Parasponia</taxon>
    </lineage>
</organism>
<accession>A0A2P5BVN3</accession>